<dbReference type="CTD" id="4707"/>
<dbReference type="GO" id="GO:0005743">
    <property type="term" value="C:mitochondrial inner membrane"/>
    <property type="evidence" value="ECO:0007669"/>
    <property type="project" value="UniProtKB-SubCell"/>
</dbReference>
<keyword evidence="6" id="KW-0813">Transport</keyword>
<gene>
    <name evidence="17 18" type="primary">NDUFB1</name>
</gene>
<keyword evidence="13" id="KW-0472">Membrane</keyword>
<evidence type="ECO:0000256" key="5">
    <source>
        <dbReference type="ARBA" id="ARBA00018678"/>
    </source>
</evidence>
<keyword evidence="12" id="KW-0496">Mitochondrion</keyword>
<evidence type="ECO:0000256" key="8">
    <source>
        <dbReference type="ARBA" id="ARBA00022692"/>
    </source>
</evidence>
<proteinExistence type="inferred from homology"/>
<sequence length="57" mass="6856">MRALHLVRENWPLMLVPLGFVIGWRLDRHFDSTMVDYRNKSKLFARELKPGETVTWK</sequence>
<keyword evidence="8" id="KW-0812">Transmembrane</keyword>
<keyword evidence="16" id="KW-1185">Reference proteome</keyword>
<evidence type="ECO:0000313" key="18">
    <source>
        <dbReference type="RefSeq" id="XP_032830183.1"/>
    </source>
</evidence>
<dbReference type="GeneID" id="116953954"/>
<evidence type="ECO:0000256" key="10">
    <source>
        <dbReference type="ARBA" id="ARBA00022982"/>
    </source>
</evidence>
<dbReference type="RefSeq" id="XP_032830182.1">
    <property type="nucleotide sequence ID" value="XM_032974291.1"/>
</dbReference>
<evidence type="ECO:0000256" key="6">
    <source>
        <dbReference type="ARBA" id="ARBA00022448"/>
    </source>
</evidence>
<comment type="function">
    <text evidence="1">Accessory subunit of the mitochondrial membrane respiratory chain NADH dehydrogenase (Complex I) that is believed not to be involved in catalysis. Complex I functions in the transfer of electrons from NADH to the respiratory chain. The immediate electron acceptor for the enzyme is believed to be ubiquinone.</text>
</comment>
<comment type="subcellular location">
    <subcellularLocation>
        <location evidence="2">Mitochondrion inner membrane</location>
        <topology evidence="2">Single-pass membrane protein</topology>
        <orientation evidence="2">Matrix side</orientation>
    </subcellularLocation>
</comment>
<dbReference type="AlphaFoldDB" id="A0AAJ7XED9"/>
<protein>
    <recommendedName>
        <fullName evidence="5">NADH dehydrogenase [ubiquinone] 1 beta subcomplex subunit 1</fullName>
    </recommendedName>
    <alternativeName>
        <fullName evidence="15">Complex I-MNLL</fullName>
    </alternativeName>
    <alternativeName>
        <fullName evidence="14">NADH-ubiquinone oxidoreductase MNLL subunit</fullName>
    </alternativeName>
</protein>
<evidence type="ECO:0000256" key="4">
    <source>
        <dbReference type="ARBA" id="ARBA00011533"/>
    </source>
</evidence>
<keyword evidence="11" id="KW-1133">Transmembrane helix</keyword>
<dbReference type="RefSeq" id="XP_032830183.1">
    <property type="nucleotide sequence ID" value="XM_032974292.1"/>
</dbReference>
<keyword evidence="7" id="KW-0679">Respiratory chain</keyword>
<comment type="similarity">
    <text evidence="3">Belongs to the complex I NDUFB1 subunit family.</text>
</comment>
<dbReference type="Pfam" id="PF08040">
    <property type="entry name" value="NADH_oxidored"/>
    <property type="match status" value="1"/>
</dbReference>
<evidence type="ECO:0000256" key="13">
    <source>
        <dbReference type="ARBA" id="ARBA00023136"/>
    </source>
</evidence>
<evidence type="ECO:0000256" key="3">
    <source>
        <dbReference type="ARBA" id="ARBA00007393"/>
    </source>
</evidence>
<dbReference type="PANTHER" id="PTHR15222">
    <property type="entry name" value="NADH DEHYDROGENASE [UBIQUINONE] 1 BETA SUBCOMPLEX SUBUNIT 1"/>
    <property type="match status" value="1"/>
</dbReference>
<evidence type="ECO:0000256" key="15">
    <source>
        <dbReference type="ARBA" id="ARBA00033364"/>
    </source>
</evidence>
<dbReference type="PANTHER" id="PTHR15222:SF2">
    <property type="entry name" value="NADH DEHYDROGENASE [UBIQUINONE] 1 BETA SUBCOMPLEX SUBUNIT 1"/>
    <property type="match status" value="1"/>
</dbReference>
<dbReference type="Proteomes" id="UP001318040">
    <property type="component" value="Chromosome 53"/>
</dbReference>
<accession>A0AAJ7XED9</accession>
<reference evidence="17 18" key="1">
    <citation type="submission" date="2025-04" db="UniProtKB">
        <authorList>
            <consortium name="RefSeq"/>
        </authorList>
    </citation>
    <scope>IDENTIFICATION</scope>
    <source>
        <tissue evidence="17 18">Sperm</tissue>
    </source>
</reference>
<organism evidence="16 18">
    <name type="scientific">Petromyzon marinus</name>
    <name type="common">Sea lamprey</name>
    <dbReference type="NCBI Taxonomy" id="7757"/>
    <lineage>
        <taxon>Eukaryota</taxon>
        <taxon>Metazoa</taxon>
        <taxon>Chordata</taxon>
        <taxon>Craniata</taxon>
        <taxon>Vertebrata</taxon>
        <taxon>Cyclostomata</taxon>
        <taxon>Hyperoartia</taxon>
        <taxon>Petromyzontiformes</taxon>
        <taxon>Petromyzontidae</taxon>
        <taxon>Petromyzon</taxon>
    </lineage>
</organism>
<evidence type="ECO:0000313" key="16">
    <source>
        <dbReference type="Proteomes" id="UP001318040"/>
    </source>
</evidence>
<keyword evidence="9" id="KW-0999">Mitochondrion inner membrane</keyword>
<dbReference type="InterPro" id="IPR012575">
    <property type="entry name" value="NDUB1"/>
</dbReference>
<evidence type="ECO:0000256" key="11">
    <source>
        <dbReference type="ARBA" id="ARBA00022989"/>
    </source>
</evidence>
<dbReference type="KEGG" id="pmrn:116953954"/>
<evidence type="ECO:0000256" key="1">
    <source>
        <dbReference type="ARBA" id="ARBA00003335"/>
    </source>
</evidence>
<evidence type="ECO:0000256" key="14">
    <source>
        <dbReference type="ARBA" id="ARBA00030377"/>
    </source>
</evidence>
<evidence type="ECO:0000256" key="2">
    <source>
        <dbReference type="ARBA" id="ARBA00004298"/>
    </source>
</evidence>
<comment type="subunit">
    <text evidence="4">Complex I is composed of 45 different subunits.</text>
</comment>
<name>A0AAJ7XED9_PETMA</name>
<evidence type="ECO:0000256" key="7">
    <source>
        <dbReference type="ARBA" id="ARBA00022660"/>
    </source>
</evidence>
<evidence type="ECO:0000256" key="12">
    <source>
        <dbReference type="ARBA" id="ARBA00023128"/>
    </source>
</evidence>
<evidence type="ECO:0000313" key="17">
    <source>
        <dbReference type="RefSeq" id="XP_032830182.1"/>
    </source>
</evidence>
<evidence type="ECO:0000256" key="9">
    <source>
        <dbReference type="ARBA" id="ARBA00022792"/>
    </source>
</evidence>
<keyword evidence="10" id="KW-0249">Electron transport</keyword>